<dbReference type="EMBL" id="QSKV01000010">
    <property type="protein sequence ID" value="RHE90483.1"/>
    <property type="molecule type" value="Genomic_DNA"/>
</dbReference>
<protein>
    <submittedName>
        <fullName evidence="1">DUF3791 domain-containing protein</fullName>
    </submittedName>
</protein>
<proteinExistence type="predicted"/>
<dbReference type="InterPro" id="IPR024269">
    <property type="entry name" value="DUF3791"/>
</dbReference>
<dbReference type="Proteomes" id="UP000285650">
    <property type="component" value="Unassembled WGS sequence"/>
</dbReference>
<dbReference type="Pfam" id="PF12668">
    <property type="entry name" value="DUF3791"/>
    <property type="match status" value="1"/>
</dbReference>
<sequence length="71" mass="8170">MNFEQLNFTVFCVGGISDALKMNAGKVYRLLRDSGILKEYIVPSYDVLHTFSKEYLIEDLVSYMKEKGVLQ</sequence>
<accession>A0A414L7C8</accession>
<dbReference type="AlphaFoldDB" id="A0A414L7C8"/>
<dbReference type="RefSeq" id="WP_118222796.1">
    <property type="nucleotide sequence ID" value="NZ_JADNIJ010000010.1"/>
</dbReference>
<organism evidence="1 2">
    <name type="scientific">Bacteroides intestinalis</name>
    <dbReference type="NCBI Taxonomy" id="329854"/>
    <lineage>
        <taxon>Bacteria</taxon>
        <taxon>Pseudomonadati</taxon>
        <taxon>Bacteroidota</taxon>
        <taxon>Bacteroidia</taxon>
        <taxon>Bacteroidales</taxon>
        <taxon>Bacteroidaceae</taxon>
        <taxon>Bacteroides</taxon>
    </lineage>
</organism>
<gene>
    <name evidence="1" type="ORF">DW712_15775</name>
</gene>
<reference evidence="1 2" key="1">
    <citation type="submission" date="2018-08" db="EMBL/GenBank/DDBJ databases">
        <title>A genome reference for cultivated species of the human gut microbiota.</title>
        <authorList>
            <person name="Zou Y."/>
            <person name="Xue W."/>
            <person name="Luo G."/>
        </authorList>
    </citation>
    <scope>NUCLEOTIDE SEQUENCE [LARGE SCALE GENOMIC DNA]</scope>
    <source>
        <strain evidence="1 2">AM27-17</strain>
    </source>
</reference>
<evidence type="ECO:0000313" key="2">
    <source>
        <dbReference type="Proteomes" id="UP000285650"/>
    </source>
</evidence>
<evidence type="ECO:0000313" key="1">
    <source>
        <dbReference type="EMBL" id="RHE90483.1"/>
    </source>
</evidence>
<name>A0A414L7C8_9BACE</name>
<comment type="caution">
    <text evidence="1">The sequence shown here is derived from an EMBL/GenBank/DDBJ whole genome shotgun (WGS) entry which is preliminary data.</text>
</comment>